<evidence type="ECO:0000256" key="3">
    <source>
        <dbReference type="ARBA" id="ARBA00022989"/>
    </source>
</evidence>
<dbReference type="InterPro" id="IPR007568">
    <property type="entry name" value="RTA1"/>
</dbReference>
<evidence type="ECO:0000256" key="2">
    <source>
        <dbReference type="ARBA" id="ARBA00022692"/>
    </source>
</evidence>
<evidence type="ECO:0000256" key="6">
    <source>
        <dbReference type="SAM" id="Phobius"/>
    </source>
</evidence>
<dbReference type="OrthoDB" id="3358017at2759"/>
<dbReference type="EMBL" id="KZ819602">
    <property type="protein sequence ID" value="PWN36562.1"/>
    <property type="molecule type" value="Genomic_DNA"/>
</dbReference>
<feature type="transmembrane region" description="Helical" evidence="6">
    <location>
        <begin position="187"/>
        <end position="210"/>
    </location>
</feature>
<evidence type="ECO:0000313" key="8">
    <source>
        <dbReference type="Proteomes" id="UP000245771"/>
    </source>
</evidence>
<feature type="transmembrane region" description="Helical" evidence="6">
    <location>
        <begin position="105"/>
        <end position="125"/>
    </location>
</feature>
<dbReference type="Proteomes" id="UP000245771">
    <property type="component" value="Unassembled WGS sequence"/>
</dbReference>
<reference evidence="7 8" key="1">
    <citation type="journal article" date="2018" name="Mol. Biol. Evol.">
        <title>Broad Genomic Sampling Reveals a Smut Pathogenic Ancestry of the Fungal Clade Ustilaginomycotina.</title>
        <authorList>
            <person name="Kijpornyongpan T."/>
            <person name="Mondo S.J."/>
            <person name="Barry K."/>
            <person name="Sandor L."/>
            <person name="Lee J."/>
            <person name="Lipzen A."/>
            <person name="Pangilinan J."/>
            <person name="LaButti K."/>
            <person name="Hainaut M."/>
            <person name="Henrissat B."/>
            <person name="Grigoriev I.V."/>
            <person name="Spatafora J.W."/>
            <person name="Aime M.C."/>
        </authorList>
    </citation>
    <scope>NUCLEOTIDE SEQUENCE [LARGE SCALE GENOMIC DNA]</scope>
    <source>
        <strain evidence="7 8">MCA 3882</strain>
    </source>
</reference>
<feature type="transmembrane region" description="Helical" evidence="6">
    <location>
        <begin position="145"/>
        <end position="164"/>
    </location>
</feature>
<evidence type="ECO:0000256" key="4">
    <source>
        <dbReference type="ARBA" id="ARBA00023136"/>
    </source>
</evidence>
<dbReference type="PANTHER" id="PTHR31465:SF1">
    <property type="entry name" value="PROTEIN RTA1-RELATED"/>
    <property type="match status" value="1"/>
</dbReference>
<feature type="transmembrane region" description="Helical" evidence="6">
    <location>
        <begin position="269"/>
        <end position="292"/>
    </location>
</feature>
<comment type="subcellular location">
    <subcellularLocation>
        <location evidence="1">Membrane</location>
        <topology evidence="1">Multi-pass membrane protein</topology>
    </subcellularLocation>
</comment>
<gene>
    <name evidence="7" type="ORF">FA14DRAFT_175874</name>
</gene>
<dbReference type="AlphaFoldDB" id="A0A316VG56"/>
<keyword evidence="2 6" id="KW-0812">Transmembrane</keyword>
<proteinExistence type="predicted"/>
<evidence type="ECO:0000256" key="5">
    <source>
        <dbReference type="SAM" id="MobiDB-lite"/>
    </source>
</evidence>
<feature type="transmembrane region" description="Helical" evidence="6">
    <location>
        <begin position="44"/>
        <end position="64"/>
    </location>
</feature>
<dbReference type="Pfam" id="PF04479">
    <property type="entry name" value="RTA1"/>
    <property type="match status" value="1"/>
</dbReference>
<protein>
    <submittedName>
        <fullName evidence="7">RTA1-domain-containing protein</fullName>
    </submittedName>
</protein>
<dbReference type="RefSeq" id="XP_025356864.1">
    <property type="nucleotide sequence ID" value="XM_025500621.1"/>
</dbReference>
<keyword evidence="4 6" id="KW-0472">Membrane</keyword>
<feature type="region of interest" description="Disordered" evidence="5">
    <location>
        <begin position="298"/>
        <end position="331"/>
    </location>
</feature>
<evidence type="ECO:0000313" key="7">
    <source>
        <dbReference type="EMBL" id="PWN36562.1"/>
    </source>
</evidence>
<sequence length="331" mass="36306">MSNIILFARKHHNNADQDQNLSPDVSQALMRISEYGPYGYRPELAGAVVFCVVFGLLAIALTFQGIRGKRWWLLATLAFGSWCECVGNAIRIYGHFHPSAINPYIAQQVILVLTPAFFAAAHFTILTKICQLYGAKYVWPIRPSWMIPAFVLLDVASLAVQGGGSGEAAIAEINGRPVSDINSKGNIVVAGLAIQLAGYLAFNALYILFITRAINAQRKGKAQWFNARQKLFFVAVYVSALFVLGRSAFRTAEMASGWVGKIATTEWYYLVFDATFVAIAVLILTVISPVNYMERVQPSKKQTQSPEVDQTGETAASNSFDHGSPDVEKNA</sequence>
<dbReference type="GeneID" id="37022402"/>
<feature type="transmembrane region" description="Helical" evidence="6">
    <location>
        <begin position="231"/>
        <end position="249"/>
    </location>
</feature>
<dbReference type="PANTHER" id="PTHR31465">
    <property type="entry name" value="PROTEIN RTA1-RELATED"/>
    <property type="match status" value="1"/>
</dbReference>
<keyword evidence="3 6" id="KW-1133">Transmembrane helix</keyword>
<evidence type="ECO:0000256" key="1">
    <source>
        <dbReference type="ARBA" id="ARBA00004141"/>
    </source>
</evidence>
<name>A0A316VG56_9BASI</name>
<feature type="compositionally biased region" description="Polar residues" evidence="5">
    <location>
        <begin position="299"/>
        <end position="321"/>
    </location>
</feature>
<keyword evidence="8" id="KW-1185">Reference proteome</keyword>
<dbReference type="GO" id="GO:0016020">
    <property type="term" value="C:membrane"/>
    <property type="evidence" value="ECO:0007669"/>
    <property type="project" value="UniProtKB-SubCell"/>
</dbReference>
<accession>A0A316VG56</accession>
<dbReference type="InParanoid" id="A0A316VG56"/>
<organism evidence="7 8">
    <name type="scientific">Meira miltonrushii</name>
    <dbReference type="NCBI Taxonomy" id="1280837"/>
    <lineage>
        <taxon>Eukaryota</taxon>
        <taxon>Fungi</taxon>
        <taxon>Dikarya</taxon>
        <taxon>Basidiomycota</taxon>
        <taxon>Ustilaginomycotina</taxon>
        <taxon>Exobasidiomycetes</taxon>
        <taxon>Exobasidiales</taxon>
        <taxon>Brachybasidiaceae</taxon>
        <taxon>Meira</taxon>
    </lineage>
</organism>
<dbReference type="STRING" id="1280837.A0A316VG56"/>